<feature type="region of interest" description="Disordered" evidence="1">
    <location>
        <begin position="1"/>
        <end position="23"/>
    </location>
</feature>
<sequence length="454" mass="50385">MDPKPTSRFSSFPRFTPKRPQLHPQPVRVAKFPTSSGVPIDPTTITVACAGYELIQLLAQAAASSVNSAKHHQIVLVAILNFLHGPTPSEPLSHELSEIHATQIVDFCNQDRYAGLKCHSLSVVWELDSTSLHPQEVGMVPVYLARPDLVRDRSLAYGSPILGQHGHSVFRGVLLQPTIQRGQWLYILGESQDPKLPFYVKVPFSKRADYWPELYPSHLLEANRISPLLVGIPSHGLSLEGMMQRAAHCYEGPDVWQKRKRVPRATEETLQKLCGEEMFEKTFIPWPGSPVLAERVQMGDWLDEHRIVLSPSEPGQPPKALSFSLPLHWTSLDTPEPPSDFPDLLSLLPNTSSPKLNRKDRQTVSRSRSEIGFREALQITPPPSIAQHYSSASPGAFPGTEGTDTSSRFSTSTTETESKGKKPTWRFIQRVRALSTPGKKDKGKGSAPSRTIDA</sequence>
<protein>
    <submittedName>
        <fullName evidence="2">Uncharacterized protein</fullName>
    </submittedName>
</protein>
<dbReference type="Proteomes" id="UP001465976">
    <property type="component" value="Unassembled WGS sequence"/>
</dbReference>
<proteinExistence type="predicted"/>
<keyword evidence="3" id="KW-1185">Reference proteome</keyword>
<name>A0ABR3EJ86_9AGAR</name>
<evidence type="ECO:0000313" key="3">
    <source>
        <dbReference type="Proteomes" id="UP001465976"/>
    </source>
</evidence>
<feature type="region of interest" description="Disordered" evidence="1">
    <location>
        <begin position="340"/>
        <end position="454"/>
    </location>
</feature>
<comment type="caution">
    <text evidence="2">The sequence shown here is derived from an EMBL/GenBank/DDBJ whole genome shotgun (WGS) entry which is preliminary data.</text>
</comment>
<feature type="compositionally biased region" description="Basic and acidic residues" evidence="1">
    <location>
        <begin position="357"/>
        <end position="373"/>
    </location>
</feature>
<feature type="compositionally biased region" description="Low complexity" evidence="1">
    <location>
        <begin position="405"/>
        <end position="415"/>
    </location>
</feature>
<accession>A0ABR3EJ86</accession>
<dbReference type="EMBL" id="JBAHYK010004189">
    <property type="protein sequence ID" value="KAL0562947.1"/>
    <property type="molecule type" value="Genomic_DNA"/>
</dbReference>
<evidence type="ECO:0000256" key="1">
    <source>
        <dbReference type="SAM" id="MobiDB-lite"/>
    </source>
</evidence>
<gene>
    <name evidence="2" type="ORF">V5O48_019131</name>
</gene>
<reference evidence="2 3" key="1">
    <citation type="submission" date="2024-02" db="EMBL/GenBank/DDBJ databases">
        <title>A draft genome for the cacao thread blight pathogen Marasmius crinis-equi.</title>
        <authorList>
            <person name="Cohen S.P."/>
            <person name="Baruah I.K."/>
            <person name="Amoako-Attah I."/>
            <person name="Bukari Y."/>
            <person name="Meinhardt L.W."/>
            <person name="Bailey B.A."/>
        </authorList>
    </citation>
    <scope>NUCLEOTIDE SEQUENCE [LARGE SCALE GENOMIC DNA]</scope>
    <source>
        <strain evidence="2 3">GH-76</strain>
    </source>
</reference>
<evidence type="ECO:0000313" key="2">
    <source>
        <dbReference type="EMBL" id="KAL0562947.1"/>
    </source>
</evidence>
<organism evidence="2 3">
    <name type="scientific">Marasmius crinis-equi</name>
    <dbReference type="NCBI Taxonomy" id="585013"/>
    <lineage>
        <taxon>Eukaryota</taxon>
        <taxon>Fungi</taxon>
        <taxon>Dikarya</taxon>
        <taxon>Basidiomycota</taxon>
        <taxon>Agaricomycotina</taxon>
        <taxon>Agaricomycetes</taxon>
        <taxon>Agaricomycetidae</taxon>
        <taxon>Agaricales</taxon>
        <taxon>Marasmiineae</taxon>
        <taxon>Marasmiaceae</taxon>
        <taxon>Marasmius</taxon>
    </lineage>
</organism>